<reference evidence="1" key="1">
    <citation type="submission" date="2023-04" db="EMBL/GenBank/DDBJ databases">
        <title>Draft Genome sequencing of Naganishia species isolated from polar environments using Oxford Nanopore Technology.</title>
        <authorList>
            <person name="Leo P."/>
            <person name="Venkateswaran K."/>
        </authorList>
    </citation>
    <scope>NUCLEOTIDE SEQUENCE</scope>
    <source>
        <strain evidence="1">MNA-CCFEE 5262</strain>
    </source>
</reference>
<keyword evidence="2" id="KW-1185">Reference proteome</keyword>
<dbReference type="EMBL" id="JASBWS010000127">
    <property type="protein sequence ID" value="KAJ9095172.1"/>
    <property type="molecule type" value="Genomic_DNA"/>
</dbReference>
<name>A0ACC2V867_9TREE</name>
<evidence type="ECO:0000313" key="1">
    <source>
        <dbReference type="EMBL" id="KAJ9095172.1"/>
    </source>
</evidence>
<proteinExistence type="predicted"/>
<evidence type="ECO:0000313" key="2">
    <source>
        <dbReference type="Proteomes" id="UP001230649"/>
    </source>
</evidence>
<comment type="caution">
    <text evidence="1">The sequence shown here is derived from an EMBL/GenBank/DDBJ whole genome shotgun (WGS) entry which is preliminary data.</text>
</comment>
<dbReference type="Proteomes" id="UP001230649">
    <property type="component" value="Unassembled WGS sequence"/>
</dbReference>
<accession>A0ACC2V867</accession>
<gene>
    <name evidence="1" type="ORF">QFC20_006711</name>
</gene>
<protein>
    <submittedName>
        <fullName evidence="1">Uncharacterized protein</fullName>
    </submittedName>
</protein>
<organism evidence="1 2">
    <name type="scientific">Naganishia adeliensis</name>
    <dbReference type="NCBI Taxonomy" id="92952"/>
    <lineage>
        <taxon>Eukaryota</taxon>
        <taxon>Fungi</taxon>
        <taxon>Dikarya</taxon>
        <taxon>Basidiomycota</taxon>
        <taxon>Agaricomycotina</taxon>
        <taxon>Tremellomycetes</taxon>
        <taxon>Filobasidiales</taxon>
        <taxon>Filobasidiaceae</taxon>
        <taxon>Naganishia</taxon>
    </lineage>
</organism>
<sequence>MEKLNYRALASDDSLDCLEKVPAFKQLKFIEDFYGVIFKNKAEKFYTAIRQWQKDFWSKLSLDVRNEQCRNAPVKDLHRVARYKDCASMSAVLAVDRSLFGSHRNPRLAPGLVTRYKEYTQTLLPDDRTQADILLWDVDDEFGLVYYDVFLQWKEKNPAEAEIFCEEAKQTEDGLLDIGPSSFTMNIRSTRNSTVGRSSSWCSVM</sequence>